<name>W6PAE3_9BACE</name>
<organism evidence="1 2">
    <name type="scientific">Bacteroides xylanisolvens SD CC 1b</name>
    <dbReference type="NCBI Taxonomy" id="702447"/>
    <lineage>
        <taxon>Bacteria</taxon>
        <taxon>Pseudomonadati</taxon>
        <taxon>Bacteroidota</taxon>
        <taxon>Bacteroidia</taxon>
        <taxon>Bacteroidales</taxon>
        <taxon>Bacteroidaceae</taxon>
        <taxon>Bacteroides</taxon>
    </lineage>
</organism>
<reference evidence="1 2" key="1">
    <citation type="submission" date="2013-12" db="EMBL/GenBank/DDBJ databases">
        <title>Improved hybrid genome assemblies of Bacteroides xylanisolvens SD CC 1b and Bacteroides xylanisolvens SD CC 2a using Illumina and 454 Sequencing.</title>
        <authorList>
            <person name="Ramaraj T."/>
            <person name="Sundararajan A."/>
            <person name="Mudge J."/>
            <person name="Schilkey F.D."/>
            <person name="Delvecchio V."/>
            <person name="Donlon M."/>
            <person name="Ziemer C."/>
        </authorList>
    </citation>
    <scope>NUCLEOTIDE SEQUENCE [LARGE SCALE GENOMIC DNA]</scope>
</reference>
<dbReference type="AlphaFoldDB" id="W6PAE3"/>
<proteinExistence type="predicted"/>
<protein>
    <submittedName>
        <fullName evidence="1">Uncharacterized protein</fullName>
    </submittedName>
</protein>
<dbReference type="EMBL" id="CBXG010000049">
    <property type="protein sequence ID" value="CDM07031.1"/>
    <property type="molecule type" value="Genomic_DNA"/>
</dbReference>
<evidence type="ECO:0000313" key="2">
    <source>
        <dbReference type="Proteomes" id="UP000019380"/>
    </source>
</evidence>
<accession>W6PAE3</accession>
<comment type="caution">
    <text evidence="1">The sequence shown here is derived from an EMBL/GenBank/DDBJ whole genome shotgun (WGS) entry which is preliminary data.</text>
</comment>
<gene>
    <name evidence="1" type="ORF">BN890_46490</name>
</gene>
<evidence type="ECO:0000313" key="1">
    <source>
        <dbReference type="EMBL" id="CDM07031.1"/>
    </source>
</evidence>
<dbReference type="Proteomes" id="UP000019380">
    <property type="component" value="Unassembled WGS sequence"/>
</dbReference>
<sequence>MLSNIWSIPHAKREVQYGLKNLQLFSFPIMWLGLTVRKSGTFCGI</sequence>